<dbReference type="Proteomes" id="UP000036367">
    <property type="component" value="Unassembled WGS sequence"/>
</dbReference>
<dbReference type="AlphaFoldDB" id="A0A0J1B9Q3"/>
<accession>A0A0J1B9Q3</accession>
<evidence type="ECO:0000256" key="1">
    <source>
        <dbReference type="SAM" id="MobiDB-lite"/>
    </source>
</evidence>
<evidence type="ECO:0000313" key="2">
    <source>
        <dbReference type="EMBL" id="KLU03447.1"/>
    </source>
</evidence>
<comment type="caution">
    <text evidence="2">The sequence shown here is derived from an EMBL/GenBank/DDBJ whole genome shotgun (WGS) entry which is preliminary data.</text>
</comment>
<protein>
    <submittedName>
        <fullName evidence="2">Uncharacterized protein</fullName>
    </submittedName>
</protein>
<feature type="compositionally biased region" description="Basic residues" evidence="1">
    <location>
        <begin position="37"/>
        <end position="46"/>
    </location>
</feature>
<dbReference type="PATRIC" id="fig|595434.4.peg.4522"/>
<gene>
    <name evidence="2" type="ORF">RISK_004759</name>
</gene>
<evidence type="ECO:0000313" key="3">
    <source>
        <dbReference type="Proteomes" id="UP000036367"/>
    </source>
</evidence>
<keyword evidence="3" id="KW-1185">Reference proteome</keyword>
<dbReference type="EMBL" id="LECT01000038">
    <property type="protein sequence ID" value="KLU03447.1"/>
    <property type="molecule type" value="Genomic_DNA"/>
</dbReference>
<feature type="region of interest" description="Disordered" evidence="1">
    <location>
        <begin position="37"/>
        <end position="60"/>
    </location>
</feature>
<sequence>MANGQIQFKTYGLMLAVGQQYRLQKRNFKTHLPLPVQRRRARKSAARRPGPTWRSFCVKQHHPRDERCSERSSW</sequence>
<proteinExistence type="predicted"/>
<organism evidence="2 3">
    <name type="scientific">Rhodopirellula islandica</name>
    <dbReference type="NCBI Taxonomy" id="595434"/>
    <lineage>
        <taxon>Bacteria</taxon>
        <taxon>Pseudomonadati</taxon>
        <taxon>Planctomycetota</taxon>
        <taxon>Planctomycetia</taxon>
        <taxon>Pirellulales</taxon>
        <taxon>Pirellulaceae</taxon>
        <taxon>Rhodopirellula</taxon>
    </lineage>
</organism>
<reference evidence="2" key="1">
    <citation type="submission" date="2015-05" db="EMBL/GenBank/DDBJ databases">
        <title>Permanent draft genome of Rhodopirellula islandicus K833.</title>
        <authorList>
            <person name="Kizina J."/>
            <person name="Richter M."/>
            <person name="Glockner F.O."/>
            <person name="Harder J."/>
        </authorList>
    </citation>
    <scope>NUCLEOTIDE SEQUENCE [LARGE SCALE GENOMIC DNA]</scope>
    <source>
        <strain evidence="2">K833</strain>
    </source>
</reference>
<name>A0A0J1B9Q3_RHOIS</name>